<gene>
    <name evidence="1" type="ORF">TrVE_jg730</name>
</gene>
<name>A0A9W7CCF4_9STRA</name>
<keyword evidence="2" id="KW-1185">Reference proteome</keyword>
<evidence type="ECO:0000313" key="2">
    <source>
        <dbReference type="Proteomes" id="UP001165160"/>
    </source>
</evidence>
<proteinExistence type="predicted"/>
<accession>A0A9W7CCF4</accession>
<protein>
    <submittedName>
        <fullName evidence="1">Uncharacterized protein</fullName>
    </submittedName>
</protein>
<comment type="caution">
    <text evidence="1">The sequence shown here is derived from an EMBL/GenBank/DDBJ whole genome shotgun (WGS) entry which is preliminary data.</text>
</comment>
<dbReference type="Proteomes" id="UP001165160">
    <property type="component" value="Unassembled WGS sequence"/>
</dbReference>
<sequence length="214" mass="25138">MSKETSFLKLLKTKNLNNLIEYYKLPTVYGSSNRPVILSDFVEYKDVKKGLKFEGELKKEEAEVLTREYYKEQKYKIEDDIGKEVFRILLKGNVKDRATKLCQIYGVSGLPEKVLEIGRKVVEEGEGWGFKKVLGMEYEEEGDEVEREGVVGEAEEWLKEGFYVIKEVFENVRGEGGRRGVPTQFNFREEKIFKRRKVRERKEERVEGKQGGWW</sequence>
<dbReference type="AlphaFoldDB" id="A0A9W7CCF4"/>
<reference evidence="2" key="1">
    <citation type="journal article" date="2023" name="Commun. Biol.">
        <title>Genome analysis of Parmales, the sister group of diatoms, reveals the evolutionary specialization of diatoms from phago-mixotrophs to photoautotrophs.</title>
        <authorList>
            <person name="Ban H."/>
            <person name="Sato S."/>
            <person name="Yoshikawa S."/>
            <person name="Yamada K."/>
            <person name="Nakamura Y."/>
            <person name="Ichinomiya M."/>
            <person name="Sato N."/>
            <person name="Blanc-Mathieu R."/>
            <person name="Endo H."/>
            <person name="Kuwata A."/>
            <person name="Ogata H."/>
        </authorList>
    </citation>
    <scope>NUCLEOTIDE SEQUENCE [LARGE SCALE GENOMIC DNA]</scope>
    <source>
        <strain evidence="2">NIES 3699</strain>
    </source>
</reference>
<dbReference type="EMBL" id="BRXX01000304">
    <property type="protein sequence ID" value="GMI03621.1"/>
    <property type="molecule type" value="Genomic_DNA"/>
</dbReference>
<organism evidence="1 2">
    <name type="scientific">Triparma verrucosa</name>
    <dbReference type="NCBI Taxonomy" id="1606542"/>
    <lineage>
        <taxon>Eukaryota</taxon>
        <taxon>Sar</taxon>
        <taxon>Stramenopiles</taxon>
        <taxon>Ochrophyta</taxon>
        <taxon>Bolidophyceae</taxon>
        <taxon>Parmales</taxon>
        <taxon>Triparmaceae</taxon>
        <taxon>Triparma</taxon>
    </lineage>
</organism>
<evidence type="ECO:0000313" key="1">
    <source>
        <dbReference type="EMBL" id="GMI03621.1"/>
    </source>
</evidence>